<proteinExistence type="predicted"/>
<name>A0A9Y1IL63_9BETA</name>
<feature type="transmembrane region" description="Helical" evidence="1">
    <location>
        <begin position="24"/>
        <end position="43"/>
    </location>
</feature>
<gene>
    <name evidence="2" type="primary">m119.4</name>
</gene>
<evidence type="ECO:0000313" key="2">
    <source>
        <dbReference type="EMBL" id="WEG68836.1"/>
    </source>
</evidence>
<protein>
    <submittedName>
        <fullName evidence="2">Protein m119.4</fullName>
    </submittedName>
</protein>
<reference evidence="2" key="1">
    <citation type="submission" date="2022-09" db="EMBL/GenBank/DDBJ databases">
        <authorList>
            <person name="Vucak M."/>
            <person name="Davison A.J."/>
        </authorList>
    </citation>
    <scope>NUCLEOTIDE SEQUENCE</scope>
    <source>
        <strain evidence="2">Mnat29</strain>
    </source>
</reference>
<reference evidence="2" key="2">
    <citation type="submission" date="2023-06" db="EMBL/GenBank/DDBJ databases">
        <title>Isolation and genome sequencing of cytomegaloviruses from Natal multimammate mice (Mastomys natalensis).</title>
        <authorList>
            <person name="Jarvis M.A."/>
            <person name="Davison A.J."/>
        </authorList>
    </citation>
    <scope>NUCLEOTIDE SEQUENCE</scope>
    <source>
        <strain evidence="2">Mnat29</strain>
    </source>
</reference>
<sequence length="71" mass="8533">MSTNHYTKTPWVTYLRPIMLPPDAFFIIFSFSLLIYTLFLYMIRRHAPILHNAYTFIKHHNNLYPGMVEDV</sequence>
<keyword evidence="1" id="KW-1133">Transmembrane helix</keyword>
<keyword evidence="1" id="KW-0812">Transmembrane</keyword>
<dbReference type="EMBL" id="OP429121">
    <property type="protein sequence ID" value="WEG68836.1"/>
    <property type="molecule type" value="Genomic_DNA"/>
</dbReference>
<accession>A0A9Y1IL63</accession>
<keyword evidence="1" id="KW-0472">Membrane</keyword>
<organism evidence="2">
    <name type="scientific">Mastomys natalensis cytomegalovirus 1</name>
    <dbReference type="NCBI Taxonomy" id="2973541"/>
    <lineage>
        <taxon>Viruses</taxon>
        <taxon>Duplodnaviria</taxon>
        <taxon>Heunggongvirae</taxon>
        <taxon>Peploviricota</taxon>
        <taxon>Herviviricetes</taxon>
        <taxon>Herpesvirales</taxon>
        <taxon>Orthoherpesviridae</taxon>
        <taxon>Betaherpesvirinae</taxon>
        <taxon>Muromegalovirus</taxon>
    </lineage>
</organism>
<evidence type="ECO:0000256" key="1">
    <source>
        <dbReference type="SAM" id="Phobius"/>
    </source>
</evidence>